<reference evidence="1 2" key="1">
    <citation type="submission" date="2016-10" db="EMBL/GenBank/DDBJ databases">
        <authorList>
            <person name="de Groot N.N."/>
        </authorList>
    </citation>
    <scope>NUCLEOTIDE SEQUENCE [LARGE SCALE GENOMIC DNA]</scope>
    <source>
        <strain evidence="1 2">DSM 25294</strain>
    </source>
</reference>
<dbReference type="Proteomes" id="UP000199382">
    <property type="component" value="Unassembled WGS sequence"/>
</dbReference>
<organism evidence="1 2">
    <name type="scientific">Aliiruegeria lutimaris</name>
    <dbReference type="NCBI Taxonomy" id="571298"/>
    <lineage>
        <taxon>Bacteria</taxon>
        <taxon>Pseudomonadati</taxon>
        <taxon>Pseudomonadota</taxon>
        <taxon>Alphaproteobacteria</taxon>
        <taxon>Rhodobacterales</taxon>
        <taxon>Roseobacteraceae</taxon>
        <taxon>Aliiruegeria</taxon>
    </lineage>
</organism>
<dbReference type="AlphaFoldDB" id="A0A1G8YEP8"/>
<proteinExistence type="predicted"/>
<gene>
    <name evidence="1" type="ORF">SAMN04488026_10293</name>
</gene>
<sequence length="42" mass="4697">MFQKWHGLGTMARLWFRLSYALANRIGDTLISGRKTSGSPTA</sequence>
<name>A0A1G8YEP8_9RHOB</name>
<dbReference type="EMBL" id="FNEK01000029">
    <property type="protein sequence ID" value="SDK01389.1"/>
    <property type="molecule type" value="Genomic_DNA"/>
</dbReference>
<protein>
    <submittedName>
        <fullName evidence="1">Uncharacterized protein</fullName>
    </submittedName>
</protein>
<evidence type="ECO:0000313" key="2">
    <source>
        <dbReference type="Proteomes" id="UP000199382"/>
    </source>
</evidence>
<keyword evidence="2" id="KW-1185">Reference proteome</keyword>
<evidence type="ECO:0000313" key="1">
    <source>
        <dbReference type="EMBL" id="SDK01389.1"/>
    </source>
</evidence>
<accession>A0A1G8YEP8</accession>
<dbReference type="RefSeq" id="WP_280138482.1">
    <property type="nucleotide sequence ID" value="NZ_FNEK01000029.1"/>
</dbReference>